<name>A0A0L8GMR9_OCTBM</name>
<protein>
    <submittedName>
        <fullName evidence="2">Uncharacterized protein</fullName>
    </submittedName>
</protein>
<organism evidence="2">
    <name type="scientific">Octopus bimaculoides</name>
    <name type="common">California two-spotted octopus</name>
    <dbReference type="NCBI Taxonomy" id="37653"/>
    <lineage>
        <taxon>Eukaryota</taxon>
        <taxon>Metazoa</taxon>
        <taxon>Spiralia</taxon>
        <taxon>Lophotrochozoa</taxon>
        <taxon>Mollusca</taxon>
        <taxon>Cephalopoda</taxon>
        <taxon>Coleoidea</taxon>
        <taxon>Octopodiformes</taxon>
        <taxon>Octopoda</taxon>
        <taxon>Incirrata</taxon>
        <taxon>Octopodidae</taxon>
        <taxon>Octopus</taxon>
    </lineage>
</organism>
<gene>
    <name evidence="2" type="ORF">OCBIM_22031510mg</name>
</gene>
<dbReference type="AlphaFoldDB" id="A0A0L8GMR9"/>
<keyword evidence="1" id="KW-1133">Transmembrane helix</keyword>
<dbReference type="EMBL" id="KQ421263">
    <property type="protein sequence ID" value="KOF77930.1"/>
    <property type="molecule type" value="Genomic_DNA"/>
</dbReference>
<keyword evidence="1" id="KW-0472">Membrane</keyword>
<keyword evidence="1" id="KW-0812">Transmembrane</keyword>
<sequence>MEGGWEFNQPTNYTSSMLLCVYAYIFQRIDIYYIYTNIYPRTRFKYKFVFIGISSVIHSHSDRLHTCLLHSPSCTADKYPFVTAVVHVDSQTTGSTFSMNSVLQL</sequence>
<evidence type="ECO:0000256" key="1">
    <source>
        <dbReference type="SAM" id="Phobius"/>
    </source>
</evidence>
<feature type="transmembrane region" description="Helical" evidence="1">
    <location>
        <begin position="15"/>
        <end position="35"/>
    </location>
</feature>
<reference evidence="2" key="1">
    <citation type="submission" date="2015-07" db="EMBL/GenBank/DDBJ databases">
        <title>MeaNS - Measles Nucleotide Surveillance Program.</title>
        <authorList>
            <person name="Tran T."/>
            <person name="Druce J."/>
        </authorList>
    </citation>
    <scope>NUCLEOTIDE SEQUENCE</scope>
    <source>
        <strain evidence="2">UCB-OBI-ISO-001</strain>
        <tissue evidence="2">Gonad</tissue>
    </source>
</reference>
<accession>A0A0L8GMR9</accession>
<evidence type="ECO:0000313" key="2">
    <source>
        <dbReference type="EMBL" id="KOF77930.1"/>
    </source>
</evidence>
<proteinExistence type="predicted"/>